<dbReference type="EMBL" id="GBXM01013080">
    <property type="protein sequence ID" value="JAH95497.1"/>
    <property type="molecule type" value="Transcribed_RNA"/>
</dbReference>
<proteinExistence type="predicted"/>
<organism evidence="1">
    <name type="scientific">Anguilla anguilla</name>
    <name type="common">European freshwater eel</name>
    <name type="synonym">Muraena anguilla</name>
    <dbReference type="NCBI Taxonomy" id="7936"/>
    <lineage>
        <taxon>Eukaryota</taxon>
        <taxon>Metazoa</taxon>
        <taxon>Chordata</taxon>
        <taxon>Craniata</taxon>
        <taxon>Vertebrata</taxon>
        <taxon>Euteleostomi</taxon>
        <taxon>Actinopterygii</taxon>
        <taxon>Neopterygii</taxon>
        <taxon>Teleostei</taxon>
        <taxon>Anguilliformes</taxon>
        <taxon>Anguillidae</taxon>
        <taxon>Anguilla</taxon>
    </lineage>
</organism>
<protein>
    <submittedName>
        <fullName evidence="1">Uncharacterized protein</fullName>
    </submittedName>
</protein>
<reference evidence="1" key="2">
    <citation type="journal article" date="2015" name="Fish Shellfish Immunol.">
        <title>Early steps in the European eel (Anguilla anguilla)-Vibrio vulnificus interaction in the gills: Role of the RtxA13 toxin.</title>
        <authorList>
            <person name="Callol A."/>
            <person name="Pajuelo D."/>
            <person name="Ebbesson L."/>
            <person name="Teles M."/>
            <person name="MacKenzie S."/>
            <person name="Amaro C."/>
        </authorList>
    </citation>
    <scope>NUCLEOTIDE SEQUENCE</scope>
</reference>
<dbReference type="AlphaFoldDB" id="A0A0E9WYE1"/>
<accession>A0A0E9WYE1</accession>
<sequence length="80" mass="8876">MREPGQTWEIYMRENLFKSDQFLLNVYNDIFAVTLSSCACNVSANRATVLQQHMGTTINEGPLSCDVSPMVSGSCLNSCH</sequence>
<reference evidence="1" key="1">
    <citation type="submission" date="2014-11" db="EMBL/GenBank/DDBJ databases">
        <authorList>
            <person name="Amaro Gonzalez C."/>
        </authorList>
    </citation>
    <scope>NUCLEOTIDE SEQUENCE</scope>
</reference>
<name>A0A0E9WYE1_ANGAN</name>
<evidence type="ECO:0000313" key="1">
    <source>
        <dbReference type="EMBL" id="JAH95497.1"/>
    </source>
</evidence>